<comment type="caution">
    <text evidence="2">The sequence shown here is derived from an EMBL/GenBank/DDBJ whole genome shotgun (WGS) entry which is preliminary data.</text>
</comment>
<sequence length="108" mass="11958">MEYEHTPPSSCENLGRLPVIYDFSQKTKYSHFHNRDFKTEGRTCTPSGIRQEVSAFPPPTPPLPARTDRPTGSVEIPRHYRYRAAAGGVGETKRTGGVGVGDLRVTVD</sequence>
<accession>A0AAD7T484</accession>
<evidence type="ECO:0000313" key="2">
    <source>
        <dbReference type="EMBL" id="KAJ8414038.1"/>
    </source>
</evidence>
<keyword evidence="3" id="KW-1185">Reference proteome</keyword>
<dbReference type="AlphaFoldDB" id="A0AAD7T484"/>
<evidence type="ECO:0000313" key="3">
    <source>
        <dbReference type="Proteomes" id="UP001221898"/>
    </source>
</evidence>
<gene>
    <name evidence="2" type="ORF">AAFF_G00066360</name>
</gene>
<feature type="region of interest" description="Disordered" evidence="1">
    <location>
        <begin position="87"/>
        <end position="108"/>
    </location>
</feature>
<evidence type="ECO:0000256" key="1">
    <source>
        <dbReference type="SAM" id="MobiDB-lite"/>
    </source>
</evidence>
<name>A0AAD7T484_9TELE</name>
<dbReference type="EMBL" id="JAINUG010000014">
    <property type="protein sequence ID" value="KAJ8414038.1"/>
    <property type="molecule type" value="Genomic_DNA"/>
</dbReference>
<feature type="region of interest" description="Disordered" evidence="1">
    <location>
        <begin position="40"/>
        <end position="74"/>
    </location>
</feature>
<proteinExistence type="predicted"/>
<dbReference type="Proteomes" id="UP001221898">
    <property type="component" value="Unassembled WGS sequence"/>
</dbReference>
<protein>
    <submittedName>
        <fullName evidence="2">Uncharacterized protein</fullName>
    </submittedName>
</protein>
<organism evidence="2 3">
    <name type="scientific">Aldrovandia affinis</name>
    <dbReference type="NCBI Taxonomy" id="143900"/>
    <lineage>
        <taxon>Eukaryota</taxon>
        <taxon>Metazoa</taxon>
        <taxon>Chordata</taxon>
        <taxon>Craniata</taxon>
        <taxon>Vertebrata</taxon>
        <taxon>Euteleostomi</taxon>
        <taxon>Actinopterygii</taxon>
        <taxon>Neopterygii</taxon>
        <taxon>Teleostei</taxon>
        <taxon>Notacanthiformes</taxon>
        <taxon>Halosauridae</taxon>
        <taxon>Aldrovandia</taxon>
    </lineage>
</organism>
<reference evidence="2" key="1">
    <citation type="journal article" date="2023" name="Science">
        <title>Genome structures resolve the early diversification of teleost fishes.</title>
        <authorList>
            <person name="Parey E."/>
            <person name="Louis A."/>
            <person name="Montfort J."/>
            <person name="Bouchez O."/>
            <person name="Roques C."/>
            <person name="Iampietro C."/>
            <person name="Lluch J."/>
            <person name="Castinel A."/>
            <person name="Donnadieu C."/>
            <person name="Desvignes T."/>
            <person name="Floi Bucao C."/>
            <person name="Jouanno E."/>
            <person name="Wen M."/>
            <person name="Mejri S."/>
            <person name="Dirks R."/>
            <person name="Jansen H."/>
            <person name="Henkel C."/>
            <person name="Chen W.J."/>
            <person name="Zahm M."/>
            <person name="Cabau C."/>
            <person name="Klopp C."/>
            <person name="Thompson A.W."/>
            <person name="Robinson-Rechavi M."/>
            <person name="Braasch I."/>
            <person name="Lecointre G."/>
            <person name="Bobe J."/>
            <person name="Postlethwait J.H."/>
            <person name="Berthelot C."/>
            <person name="Roest Crollius H."/>
            <person name="Guiguen Y."/>
        </authorList>
    </citation>
    <scope>NUCLEOTIDE SEQUENCE</scope>
    <source>
        <strain evidence="2">NC1722</strain>
    </source>
</reference>